<keyword evidence="6" id="KW-1185">Reference proteome</keyword>
<dbReference type="InterPro" id="IPR057326">
    <property type="entry name" value="KR_dom"/>
</dbReference>
<dbReference type="PRINTS" id="PR00081">
    <property type="entry name" value="GDHRDH"/>
</dbReference>
<protein>
    <submittedName>
        <fullName evidence="4">3-oxoacyl-[acyl-carrier-protein] reductase</fullName>
        <ecNumber evidence="4">1.1.1.100</ecNumber>
    </submittedName>
    <submittedName>
        <fullName evidence="5">Short-chain dehydrogenase</fullName>
    </submittedName>
</protein>
<reference evidence="4 7" key="3">
    <citation type="submission" date="2016-10" db="EMBL/GenBank/DDBJ databases">
        <title>Genome sequence of Nocardia seriolae strain EM150506, isolated from Anguila japonica.</title>
        <authorList>
            <person name="Han H.-J."/>
        </authorList>
    </citation>
    <scope>NUCLEOTIDE SEQUENCE [LARGE SCALE GENOMIC DNA]</scope>
    <source>
        <strain evidence="4 7">EM150506</strain>
    </source>
</reference>
<reference evidence="5 6" key="2">
    <citation type="journal article" date="2016" name="Genome Announc.">
        <title>Draft Genome Sequence of Erythromycin- and Oxytetracycline-Sensitive Nocardia seriolae Strain U-1 (NBRC 110359).</title>
        <authorList>
            <person name="Imajoh M."/>
            <person name="Sukeda M."/>
            <person name="Shimizu M."/>
            <person name="Yamane J."/>
            <person name="Ohnishi K."/>
            <person name="Oshima S."/>
        </authorList>
    </citation>
    <scope>NUCLEOTIDE SEQUENCE [LARGE SCALE GENOMIC DNA]</scope>
    <source>
        <strain evidence="5 6">U-1</strain>
    </source>
</reference>
<dbReference type="EMBL" id="BBYQ01000053">
    <property type="protein sequence ID" value="GAP29305.1"/>
    <property type="molecule type" value="Genomic_DNA"/>
</dbReference>
<dbReference type="GO" id="GO:0004316">
    <property type="term" value="F:3-oxoacyl-[acyl-carrier-protein] reductase (NADPH) activity"/>
    <property type="evidence" value="ECO:0007669"/>
    <property type="project" value="UniProtKB-EC"/>
</dbReference>
<dbReference type="SMART" id="SM00822">
    <property type="entry name" value="PKS_KR"/>
    <property type="match status" value="1"/>
</dbReference>
<evidence type="ECO:0000313" key="7">
    <source>
        <dbReference type="Proteomes" id="UP000180166"/>
    </source>
</evidence>
<dbReference type="Pfam" id="PF13561">
    <property type="entry name" value="adh_short_C2"/>
    <property type="match status" value="1"/>
</dbReference>
<sequence length="247" mass="25600">MTRRAIVTGGGTGIGRAVAHRLAADGNTVVIVGRRPETLEFAAEKINAEIGSDQVAVAVADLTDPDQVRALAERLSADGDIDVLVTNAGGAPRTTAEGLEGVTATFLDNFRMNVITAVLPTEALLPYLARPGGRIISVSSIAALRGVGAYAASKAALHGWALGLAHQLAPQGITVNVVAPGYIPDTEFWVDRWNQDAHDRRVAQIPIGRAGIPEDVAAGIAYLAAPDAGWTTGQILQINGGTLFGRG</sequence>
<dbReference type="GeneID" id="93370322"/>
<dbReference type="SUPFAM" id="SSF51735">
    <property type="entry name" value="NAD(P)-binding Rossmann-fold domains"/>
    <property type="match status" value="1"/>
</dbReference>
<gene>
    <name evidence="4" type="ORF">NS506_01893</name>
    <name evidence="5" type="ORF">NSK11_contig00053-0023</name>
</gene>
<dbReference type="KEGG" id="nsr:NS506_01893"/>
<dbReference type="AlphaFoldDB" id="A0A0B8N635"/>
<dbReference type="EC" id="1.1.1.100" evidence="4"/>
<dbReference type="EMBL" id="CP017839">
    <property type="protein sequence ID" value="APA95961.1"/>
    <property type="molecule type" value="Genomic_DNA"/>
</dbReference>
<evidence type="ECO:0000313" key="6">
    <source>
        <dbReference type="Proteomes" id="UP000037179"/>
    </source>
</evidence>
<dbReference type="Gene3D" id="3.40.50.720">
    <property type="entry name" value="NAD(P)-binding Rossmann-like Domain"/>
    <property type="match status" value="1"/>
</dbReference>
<dbReference type="PROSITE" id="PS00061">
    <property type="entry name" value="ADH_SHORT"/>
    <property type="match status" value="1"/>
</dbReference>
<evidence type="ECO:0000313" key="5">
    <source>
        <dbReference type="EMBL" id="GAP29305.1"/>
    </source>
</evidence>
<dbReference type="Proteomes" id="UP000037179">
    <property type="component" value="Unassembled WGS sequence"/>
</dbReference>
<dbReference type="InterPro" id="IPR020904">
    <property type="entry name" value="Sc_DH/Rdtase_CS"/>
</dbReference>
<evidence type="ECO:0000313" key="4">
    <source>
        <dbReference type="EMBL" id="APA95961.1"/>
    </source>
</evidence>
<dbReference type="OrthoDB" id="3210335at2"/>
<organism evidence="4 7">
    <name type="scientific">Nocardia seriolae</name>
    <dbReference type="NCBI Taxonomy" id="37332"/>
    <lineage>
        <taxon>Bacteria</taxon>
        <taxon>Bacillati</taxon>
        <taxon>Actinomycetota</taxon>
        <taxon>Actinomycetes</taxon>
        <taxon>Mycobacteriales</taxon>
        <taxon>Nocardiaceae</taxon>
        <taxon>Nocardia</taxon>
    </lineage>
</organism>
<dbReference type="InterPro" id="IPR036291">
    <property type="entry name" value="NAD(P)-bd_dom_sf"/>
</dbReference>
<dbReference type="Proteomes" id="UP000180166">
    <property type="component" value="Chromosome"/>
</dbReference>
<evidence type="ECO:0000259" key="3">
    <source>
        <dbReference type="SMART" id="SM00822"/>
    </source>
</evidence>
<dbReference type="PRINTS" id="PR00080">
    <property type="entry name" value="SDRFAMILY"/>
</dbReference>
<accession>A0A0B8N635</accession>
<proteinExistence type="inferred from homology"/>
<dbReference type="InterPro" id="IPR002347">
    <property type="entry name" value="SDR_fam"/>
</dbReference>
<dbReference type="PANTHER" id="PTHR42760:SF78">
    <property type="entry name" value="3-OXOACYL-[ACYL-CARRIER-PROTEIN] REDUCTASE [NADH]"/>
    <property type="match status" value="1"/>
</dbReference>
<dbReference type="CDD" id="cd05233">
    <property type="entry name" value="SDR_c"/>
    <property type="match status" value="1"/>
</dbReference>
<feature type="domain" description="Ketoreductase" evidence="3">
    <location>
        <begin position="3"/>
        <end position="186"/>
    </location>
</feature>
<keyword evidence="2 4" id="KW-0560">Oxidoreductase</keyword>
<dbReference type="RefSeq" id="WP_036545969.1">
    <property type="nucleotide sequence ID" value="NZ_AP017900.1"/>
</dbReference>
<name>A0A0B8N635_9NOCA</name>
<evidence type="ECO:0000256" key="2">
    <source>
        <dbReference type="ARBA" id="ARBA00023002"/>
    </source>
</evidence>
<dbReference type="PANTHER" id="PTHR42760">
    <property type="entry name" value="SHORT-CHAIN DEHYDROGENASES/REDUCTASES FAMILY MEMBER"/>
    <property type="match status" value="1"/>
</dbReference>
<comment type="similarity">
    <text evidence="1">Belongs to the short-chain dehydrogenases/reductases (SDR) family.</text>
</comment>
<reference evidence="6" key="1">
    <citation type="submission" date="2015-07" db="EMBL/GenBank/DDBJ databases">
        <title>Nocardia seriolae U-1 whole genome shotgun sequence.</title>
        <authorList>
            <person name="Imajoh M."/>
            <person name="Fukumoto Y."/>
            <person name="Sukeda M."/>
            <person name="Yamane J."/>
            <person name="Yamasaki K."/>
            <person name="Shimizu M."/>
            <person name="Ohnishi K."/>
            <person name="Oshima S."/>
        </authorList>
    </citation>
    <scope>NUCLEOTIDE SEQUENCE [LARGE SCALE GENOMIC DNA]</scope>
    <source>
        <strain evidence="6">U-1</strain>
    </source>
</reference>
<evidence type="ECO:0000256" key="1">
    <source>
        <dbReference type="ARBA" id="ARBA00006484"/>
    </source>
</evidence>
<dbReference type="FunFam" id="3.40.50.720:FF:000084">
    <property type="entry name" value="Short-chain dehydrogenase reductase"/>
    <property type="match status" value="1"/>
</dbReference>